<dbReference type="Gene3D" id="1.10.4200.10">
    <property type="entry name" value="Triphosphoribosyl-dephospho-CoA protein"/>
    <property type="match status" value="1"/>
</dbReference>
<gene>
    <name evidence="6" type="ORF">KHM83_00170</name>
</gene>
<evidence type="ECO:0000256" key="4">
    <source>
        <dbReference type="ARBA" id="ARBA00022741"/>
    </source>
</evidence>
<reference evidence="6 7" key="1">
    <citation type="submission" date="2021-05" db="EMBL/GenBank/DDBJ databases">
        <title>Fusibacter ferrireducens sp. nov., an anaerobic, sulfur- and Fe-reducing bacterium isolated from the mangrove sediment.</title>
        <authorList>
            <person name="Qiu D."/>
        </authorList>
    </citation>
    <scope>NUCLEOTIDE SEQUENCE [LARGE SCALE GENOMIC DNA]</scope>
    <source>
        <strain evidence="6 7">DSM 12116</strain>
    </source>
</reference>
<organism evidence="6 7">
    <name type="scientific">Fusibacter paucivorans</name>
    <dbReference type="NCBI Taxonomy" id="76009"/>
    <lineage>
        <taxon>Bacteria</taxon>
        <taxon>Bacillati</taxon>
        <taxon>Bacillota</taxon>
        <taxon>Clostridia</taxon>
        <taxon>Eubacteriales</taxon>
        <taxon>Eubacteriales Family XII. Incertae Sedis</taxon>
        <taxon>Fusibacter</taxon>
    </lineage>
</organism>
<evidence type="ECO:0000256" key="2">
    <source>
        <dbReference type="ARBA" id="ARBA00012074"/>
    </source>
</evidence>
<keyword evidence="3 6" id="KW-0808">Transferase</keyword>
<evidence type="ECO:0000256" key="3">
    <source>
        <dbReference type="ARBA" id="ARBA00022679"/>
    </source>
</evidence>
<evidence type="ECO:0000313" key="7">
    <source>
        <dbReference type="Proteomes" id="UP000746471"/>
    </source>
</evidence>
<dbReference type="EMBL" id="JAHBCL010000001">
    <property type="protein sequence ID" value="MBS7525081.1"/>
    <property type="molecule type" value="Genomic_DNA"/>
</dbReference>
<comment type="catalytic activity">
    <reaction evidence="1">
        <text>3'-dephospho-CoA + ATP = 2'-(5''-triphospho-alpha-D-ribosyl)-3'-dephospho-CoA + adenine</text>
        <dbReference type="Rhea" id="RHEA:15117"/>
        <dbReference type="ChEBI" id="CHEBI:16708"/>
        <dbReference type="ChEBI" id="CHEBI:30616"/>
        <dbReference type="ChEBI" id="CHEBI:57328"/>
        <dbReference type="ChEBI" id="CHEBI:61378"/>
        <dbReference type="EC" id="2.4.2.52"/>
    </reaction>
</comment>
<evidence type="ECO:0000256" key="5">
    <source>
        <dbReference type="ARBA" id="ARBA00022840"/>
    </source>
</evidence>
<dbReference type="GO" id="GO:0016757">
    <property type="term" value="F:glycosyltransferase activity"/>
    <property type="evidence" value="ECO:0007669"/>
    <property type="project" value="UniProtKB-KW"/>
</dbReference>
<keyword evidence="4" id="KW-0547">Nucleotide-binding</keyword>
<protein>
    <recommendedName>
        <fullName evidence="2">triphosphoribosyl-dephospho-CoA synthase</fullName>
        <ecNumber evidence="2">2.4.2.52</ecNumber>
    </recommendedName>
</protein>
<dbReference type="RefSeq" id="WP_213234871.1">
    <property type="nucleotide sequence ID" value="NZ_JAHBCL010000001.1"/>
</dbReference>
<keyword evidence="7" id="KW-1185">Reference proteome</keyword>
<name>A0ABS5PL84_9FIRM</name>
<evidence type="ECO:0000256" key="1">
    <source>
        <dbReference type="ARBA" id="ARBA00001210"/>
    </source>
</evidence>
<dbReference type="GO" id="GO:0046917">
    <property type="term" value="F:triphosphoribosyl-dephospho-CoA synthase activity"/>
    <property type="evidence" value="ECO:0007669"/>
    <property type="project" value="UniProtKB-EC"/>
</dbReference>
<accession>A0ABS5PL84</accession>
<keyword evidence="6" id="KW-0328">Glycosyltransferase</keyword>
<dbReference type="Proteomes" id="UP000746471">
    <property type="component" value="Unassembled WGS sequence"/>
</dbReference>
<dbReference type="PANTHER" id="PTHR30201">
    <property type="entry name" value="TRIPHOSPHORIBOSYL-DEPHOSPHO-COA SYNTHASE"/>
    <property type="match status" value="1"/>
</dbReference>
<dbReference type="Pfam" id="PF01874">
    <property type="entry name" value="CitG"/>
    <property type="match status" value="1"/>
</dbReference>
<keyword evidence="5" id="KW-0067">ATP-binding</keyword>
<sequence>MSEEKIMESAIRALLYEVSATPKPGLVDRLNNGAHNDMDFFSFIDSSVALHTYFYKIKEAIAALYRQWRTLPPAEAVFQKLVPLGIDAEAKMKQATGGVNTHKGAIYALGLLTSASLECLYLHGCCEIPKILKRVSDYVAPTLEKDFAHQKEALKLSYGQIQYEQMGLLGARGEAYHQYASATEVGIPMLETALERGCDINRAMLHALIGLMASVMDSNVIGRHNVEMLKASQCRANEVLEMGSVFTIEGMAAITAYDQWCIDSYVSHGGCADLLAVSVYLHFVKEI</sequence>
<comment type="caution">
    <text evidence="6">The sequence shown here is derived from an EMBL/GenBank/DDBJ whole genome shotgun (WGS) entry which is preliminary data.</text>
</comment>
<dbReference type="InterPro" id="IPR002736">
    <property type="entry name" value="CitG"/>
</dbReference>
<evidence type="ECO:0000313" key="6">
    <source>
        <dbReference type="EMBL" id="MBS7525081.1"/>
    </source>
</evidence>
<dbReference type="EC" id="2.4.2.52" evidence="2"/>
<dbReference type="PANTHER" id="PTHR30201:SF2">
    <property type="entry name" value="2-(5''-TRIPHOSPHORIBOSYL)-3'-DEPHOSPHOCOENZYME-A SYNTHASE"/>
    <property type="match status" value="1"/>
</dbReference>
<proteinExistence type="predicted"/>